<gene>
    <name evidence="3" type="ORF">CYNAS_LOCUS19955</name>
</gene>
<feature type="domain" description="Acyltransferase 3" evidence="2">
    <location>
        <begin position="94"/>
        <end position="476"/>
    </location>
</feature>
<keyword evidence="1" id="KW-1133">Transmembrane helix</keyword>
<comment type="caution">
    <text evidence="3">The sequence shown here is derived from an EMBL/GenBank/DDBJ whole genome shotgun (WGS) entry which is preliminary data.</text>
</comment>
<organism evidence="3 4">
    <name type="scientific">Cylicocyclus nassatus</name>
    <name type="common">Nematode worm</name>
    <dbReference type="NCBI Taxonomy" id="53992"/>
    <lineage>
        <taxon>Eukaryota</taxon>
        <taxon>Metazoa</taxon>
        <taxon>Ecdysozoa</taxon>
        <taxon>Nematoda</taxon>
        <taxon>Chromadorea</taxon>
        <taxon>Rhabditida</taxon>
        <taxon>Rhabditina</taxon>
        <taxon>Rhabditomorpha</taxon>
        <taxon>Strongyloidea</taxon>
        <taxon>Strongylidae</taxon>
        <taxon>Cylicocyclus</taxon>
    </lineage>
</organism>
<reference evidence="3" key="1">
    <citation type="submission" date="2023-07" db="EMBL/GenBank/DDBJ databases">
        <authorList>
            <consortium name="CYATHOMIX"/>
        </authorList>
    </citation>
    <scope>NUCLEOTIDE SEQUENCE</scope>
    <source>
        <strain evidence="3">N/A</strain>
    </source>
</reference>
<dbReference type="InterPro" id="IPR002656">
    <property type="entry name" value="Acyl_transf_3_dom"/>
</dbReference>
<dbReference type="PANTHER" id="PTHR11161">
    <property type="entry name" value="O-ACYLTRANSFERASE"/>
    <property type="match status" value="1"/>
</dbReference>
<keyword evidence="1" id="KW-0472">Membrane</keyword>
<feature type="transmembrane region" description="Helical" evidence="1">
    <location>
        <begin position="461"/>
        <end position="483"/>
    </location>
</feature>
<feature type="transmembrane region" description="Helical" evidence="1">
    <location>
        <begin position="46"/>
        <end position="71"/>
    </location>
</feature>
<dbReference type="EMBL" id="CATQJL010000316">
    <property type="protein sequence ID" value="CAJ0607972.1"/>
    <property type="molecule type" value="Genomic_DNA"/>
</dbReference>
<evidence type="ECO:0000256" key="1">
    <source>
        <dbReference type="SAM" id="Phobius"/>
    </source>
</evidence>
<dbReference type="GO" id="GO:0016747">
    <property type="term" value="F:acyltransferase activity, transferring groups other than amino-acyl groups"/>
    <property type="evidence" value="ECO:0007669"/>
    <property type="project" value="InterPro"/>
</dbReference>
<feature type="transmembrane region" description="Helical" evidence="1">
    <location>
        <begin position="329"/>
        <end position="349"/>
    </location>
</feature>
<proteinExistence type="predicted"/>
<evidence type="ECO:0000259" key="2">
    <source>
        <dbReference type="Pfam" id="PF01757"/>
    </source>
</evidence>
<dbReference type="AlphaFoldDB" id="A0AA36MG12"/>
<keyword evidence="1" id="KW-0812">Transmembrane</keyword>
<feature type="transmembrane region" description="Helical" evidence="1">
    <location>
        <begin position="425"/>
        <end position="446"/>
    </location>
</feature>
<dbReference type="InterPro" id="IPR052728">
    <property type="entry name" value="O2_lipid_transport_reg"/>
</dbReference>
<feature type="transmembrane region" description="Helical" evidence="1">
    <location>
        <begin position="137"/>
        <end position="164"/>
    </location>
</feature>
<dbReference type="Pfam" id="PF01757">
    <property type="entry name" value="Acyl_transf_3"/>
    <property type="match status" value="1"/>
</dbReference>
<feature type="transmembrane region" description="Helical" evidence="1">
    <location>
        <begin position="184"/>
        <end position="203"/>
    </location>
</feature>
<dbReference type="Proteomes" id="UP001176961">
    <property type="component" value="Unassembled WGS sequence"/>
</dbReference>
<evidence type="ECO:0000313" key="4">
    <source>
        <dbReference type="Proteomes" id="UP001176961"/>
    </source>
</evidence>
<accession>A0AA36MG12</accession>
<feature type="transmembrane region" description="Helical" evidence="1">
    <location>
        <begin position="272"/>
        <end position="294"/>
    </location>
</feature>
<feature type="transmembrane region" description="Helical" evidence="1">
    <location>
        <begin position="242"/>
        <end position="260"/>
    </location>
</feature>
<name>A0AA36MG12_CYLNA</name>
<sequence length="519" mass="58720">MLDSVEYEKWTAMEPVYVYREIRVPTYDNGTFCPWKAVEQLIPQDYMIAMAPLVLWMAVVIYGTFTPTSILSSLSLRTSFKELTMERHSQLDVLDVFRVIAIFWVMINHTGSEGRVDILDRLPSAESFKQSVHNNPIFGALLGNSALGVEIFLVLSGLLGARSWMRKADQPFFKHYREFIIKRVFRLAPSIFFFVYIAAGPIMKHFLPRYHSSMISACGVSGITSHLTFLGNWQATPTCMGYLWYLGLDMQLYLIAPFLLHLLYKRPLIGKLTAALMIVASMFIRGAYCTSYGVCHKSDVDIPFIAYPGQDPNTLVSIYAGLWEMYARPYTKCGPFLLGLLLGVATVGLKPRLNRTTSRTIASAFFVLCICVIYAILPQYWYGDYLTRYNLYYTATFRTLFSIGICGMIAAIVSRSQSKSCSVLWSILARLTYNTYLLHMPVIYLFNYSQYLQQAQGATELLVVVPFVAALSFSAASVFYFFVESPLGRMTSLWIDGINSMFASPLGVISAFRSKMLTK</sequence>
<protein>
    <recommendedName>
        <fullName evidence="2">Acyltransferase 3 domain-containing protein</fullName>
    </recommendedName>
</protein>
<dbReference type="PANTHER" id="PTHR11161:SF12">
    <property type="entry name" value="ACYLTRANSFERASE 3 DOMAIN-CONTAINING PROTEIN-RELATED"/>
    <property type="match status" value="1"/>
</dbReference>
<evidence type="ECO:0000313" key="3">
    <source>
        <dbReference type="EMBL" id="CAJ0607972.1"/>
    </source>
</evidence>
<feature type="transmembrane region" description="Helical" evidence="1">
    <location>
        <begin position="393"/>
        <end position="413"/>
    </location>
</feature>
<feature type="transmembrane region" description="Helical" evidence="1">
    <location>
        <begin position="361"/>
        <end position="381"/>
    </location>
</feature>
<keyword evidence="4" id="KW-1185">Reference proteome</keyword>